<dbReference type="OMA" id="FDWGFKA"/>
<gene>
    <name evidence="14" type="ORF">CVAR292_00130</name>
</gene>
<evidence type="ECO:0000256" key="4">
    <source>
        <dbReference type="ARBA" id="ARBA00022960"/>
    </source>
</evidence>
<evidence type="ECO:0000256" key="9">
    <source>
        <dbReference type="RuleBase" id="RU004016"/>
    </source>
</evidence>
<dbReference type="InterPro" id="IPR018044">
    <property type="entry name" value="Peptidase_S11"/>
</dbReference>
<sequence>MRTLLSAGLAVLMASATVSPAAAQEGLNGMPRMQWLPLTSPVRTPLPRDHALWTDDCRYDRRLPRAFDKDAVRGADVDPVITVERPGPGGEDLDTCSTVTADGLDLPTRLSLGSYVLYDVDSGNVLAAKDPYGLYRPASIIKILLVMVALDELDMDQKVKVTEEMATVDGSKVGVGPGGKYTAEQLLQGLVMNSGNDAALALAGALGGTDATVEKMQSLADSLGVQATKVTTVNGLDTPEVQTTAYDLALVYRAAFQRQELRDLLGTEQATFPGYRDNPEFQISSDNGLLYDYPGTIGGKTGFTDNARHTYAAAVSRKGRTLGVVMLNSTVAAGRPWQQAETVFDAAFDAPEDASVGRLVDSASPDNTVEAAEPAGAAGAAGAADPAPADSDTPQDTPTTGISLIVAGMVCVLAAGAWILIRRRR</sequence>
<accession>A0A0X8XUI4</accession>
<dbReference type="InterPro" id="IPR012338">
    <property type="entry name" value="Beta-lactam/transpept-like"/>
</dbReference>
<keyword evidence="2 12" id="KW-0732">Signal</keyword>
<feature type="active site" description="Proton acceptor" evidence="7">
    <location>
        <position position="142"/>
    </location>
</feature>
<evidence type="ECO:0000256" key="11">
    <source>
        <dbReference type="SAM" id="Phobius"/>
    </source>
</evidence>
<evidence type="ECO:0000256" key="1">
    <source>
        <dbReference type="ARBA" id="ARBA00007164"/>
    </source>
</evidence>
<dbReference type="InterPro" id="IPR001967">
    <property type="entry name" value="Peptidase_S11_N"/>
</dbReference>
<dbReference type="Proteomes" id="UP000182498">
    <property type="component" value="Unassembled WGS sequence"/>
</dbReference>
<dbReference type="PANTHER" id="PTHR21581">
    <property type="entry name" value="D-ALANYL-D-ALANINE CARBOXYPEPTIDASE"/>
    <property type="match status" value="1"/>
</dbReference>
<reference evidence="15" key="1">
    <citation type="submission" date="2015-11" db="EMBL/GenBank/DDBJ databases">
        <authorList>
            <person name="Dugat-Bony E."/>
        </authorList>
    </citation>
    <scope>NUCLEOTIDE SEQUENCE [LARGE SCALE GENOMIC DNA]</scope>
    <source>
        <strain evidence="15">Mu292</strain>
    </source>
</reference>
<dbReference type="EMBL" id="FAUH01000001">
    <property type="protein sequence ID" value="CUU64826.1"/>
    <property type="molecule type" value="Genomic_DNA"/>
</dbReference>
<comment type="similarity">
    <text evidence="1 9">Belongs to the peptidase S11 family.</text>
</comment>
<keyword evidence="14" id="KW-0121">Carboxypeptidase</keyword>
<dbReference type="GO" id="GO:0006508">
    <property type="term" value="P:proteolysis"/>
    <property type="evidence" value="ECO:0007669"/>
    <property type="project" value="InterPro"/>
</dbReference>
<dbReference type="AlphaFoldDB" id="A0A0X8XUI4"/>
<dbReference type="PANTHER" id="PTHR21581:SF33">
    <property type="entry name" value="D-ALANYL-D-ALANINE CARBOXYPEPTIDASE DACB"/>
    <property type="match status" value="1"/>
</dbReference>
<dbReference type="EC" id="3.4.16.4" evidence="14"/>
<name>A0A0X8XUI4_9CORY</name>
<evidence type="ECO:0000259" key="13">
    <source>
        <dbReference type="Pfam" id="PF00768"/>
    </source>
</evidence>
<evidence type="ECO:0000256" key="8">
    <source>
        <dbReference type="PIRSR" id="PIRSR618044-2"/>
    </source>
</evidence>
<feature type="transmembrane region" description="Helical" evidence="11">
    <location>
        <begin position="401"/>
        <end position="421"/>
    </location>
</feature>
<keyword evidence="3 14" id="KW-0378">Hydrolase</keyword>
<feature type="active site" evidence="7">
    <location>
        <position position="194"/>
    </location>
</feature>
<keyword evidence="14" id="KW-0645">Protease</keyword>
<evidence type="ECO:0000313" key="14">
    <source>
        <dbReference type="EMBL" id="CUU64826.1"/>
    </source>
</evidence>
<evidence type="ECO:0000313" key="15">
    <source>
        <dbReference type="Proteomes" id="UP000182498"/>
    </source>
</evidence>
<feature type="chain" id="PRO_5007071675" evidence="12">
    <location>
        <begin position="24"/>
        <end position="425"/>
    </location>
</feature>
<keyword evidence="15" id="KW-1185">Reference proteome</keyword>
<keyword evidence="11" id="KW-0472">Membrane</keyword>
<dbReference type="GO" id="GO:0009252">
    <property type="term" value="P:peptidoglycan biosynthetic process"/>
    <property type="evidence" value="ECO:0007669"/>
    <property type="project" value="UniProtKB-KW"/>
</dbReference>
<evidence type="ECO:0000256" key="2">
    <source>
        <dbReference type="ARBA" id="ARBA00022729"/>
    </source>
</evidence>
<proteinExistence type="inferred from homology"/>
<evidence type="ECO:0000256" key="7">
    <source>
        <dbReference type="PIRSR" id="PIRSR618044-1"/>
    </source>
</evidence>
<protein>
    <submittedName>
        <fullName evidence="14">D-alanyl-D-alanine carboxypeptidase</fullName>
        <ecNumber evidence="14">3.4.16.4</ecNumber>
    </submittedName>
</protein>
<dbReference type="PRINTS" id="PR00725">
    <property type="entry name" value="DADACBPTASE1"/>
</dbReference>
<feature type="signal peptide" evidence="12">
    <location>
        <begin position="1"/>
        <end position="23"/>
    </location>
</feature>
<keyword evidence="11" id="KW-1133">Transmembrane helix</keyword>
<keyword evidence="11" id="KW-0812">Transmembrane</keyword>
<dbReference type="Gene3D" id="3.40.710.10">
    <property type="entry name" value="DD-peptidase/beta-lactamase superfamily"/>
    <property type="match status" value="1"/>
</dbReference>
<keyword evidence="5" id="KW-0573">Peptidoglycan synthesis</keyword>
<feature type="binding site" evidence="8">
    <location>
        <position position="300"/>
    </location>
    <ligand>
        <name>substrate</name>
    </ligand>
</feature>
<dbReference type="GO" id="GO:0071555">
    <property type="term" value="P:cell wall organization"/>
    <property type="evidence" value="ECO:0007669"/>
    <property type="project" value="UniProtKB-KW"/>
</dbReference>
<dbReference type="Pfam" id="PF00768">
    <property type="entry name" value="Peptidase_S11"/>
    <property type="match status" value="1"/>
</dbReference>
<evidence type="ECO:0000256" key="12">
    <source>
        <dbReference type="SAM" id="SignalP"/>
    </source>
</evidence>
<evidence type="ECO:0000256" key="10">
    <source>
        <dbReference type="SAM" id="MobiDB-lite"/>
    </source>
</evidence>
<feature type="compositionally biased region" description="Low complexity" evidence="10">
    <location>
        <begin position="371"/>
        <end position="398"/>
    </location>
</feature>
<evidence type="ECO:0000256" key="6">
    <source>
        <dbReference type="ARBA" id="ARBA00023316"/>
    </source>
</evidence>
<keyword evidence="6" id="KW-0961">Cell wall biogenesis/degradation</keyword>
<dbReference type="SUPFAM" id="SSF56601">
    <property type="entry name" value="beta-lactamase/transpeptidase-like"/>
    <property type="match status" value="1"/>
</dbReference>
<dbReference type="GO" id="GO:0008360">
    <property type="term" value="P:regulation of cell shape"/>
    <property type="evidence" value="ECO:0007669"/>
    <property type="project" value="UniProtKB-KW"/>
</dbReference>
<evidence type="ECO:0000256" key="5">
    <source>
        <dbReference type="ARBA" id="ARBA00022984"/>
    </source>
</evidence>
<feature type="domain" description="Peptidase S11 D-alanyl-D-alanine carboxypeptidase A N-terminal" evidence="13">
    <location>
        <begin position="111"/>
        <end position="329"/>
    </location>
</feature>
<keyword evidence="4" id="KW-0133">Cell shape</keyword>
<feature type="active site" description="Acyl-ester intermediate" evidence="7">
    <location>
        <position position="139"/>
    </location>
</feature>
<evidence type="ECO:0000256" key="3">
    <source>
        <dbReference type="ARBA" id="ARBA00022801"/>
    </source>
</evidence>
<dbReference type="RefSeq" id="WP_014010740.1">
    <property type="nucleotide sequence ID" value="NZ_FAUH01000001.1"/>
</dbReference>
<organism evidence="14 15">
    <name type="scientific">Corynebacterium variabile</name>
    <dbReference type="NCBI Taxonomy" id="1727"/>
    <lineage>
        <taxon>Bacteria</taxon>
        <taxon>Bacillati</taxon>
        <taxon>Actinomycetota</taxon>
        <taxon>Actinomycetes</taxon>
        <taxon>Mycobacteriales</taxon>
        <taxon>Corynebacteriaceae</taxon>
        <taxon>Corynebacterium</taxon>
    </lineage>
</organism>
<feature type="region of interest" description="Disordered" evidence="10">
    <location>
        <begin position="366"/>
        <end position="398"/>
    </location>
</feature>
<dbReference type="GO" id="GO:0009002">
    <property type="term" value="F:serine-type D-Ala-D-Ala carboxypeptidase activity"/>
    <property type="evidence" value="ECO:0007669"/>
    <property type="project" value="UniProtKB-EC"/>
</dbReference>